<name>A0A2U3DQQ2_PURLI</name>
<proteinExistence type="predicted"/>
<reference evidence="2 3" key="1">
    <citation type="journal article" date="2016" name="Front. Microbiol.">
        <title>Genome and transcriptome sequences reveal the specific parasitism of the nematophagous Purpureocillium lilacinum 36-1.</title>
        <authorList>
            <person name="Xie J."/>
            <person name="Li S."/>
            <person name="Mo C."/>
            <person name="Xiao X."/>
            <person name="Peng D."/>
            <person name="Wang G."/>
            <person name="Xiao Y."/>
        </authorList>
    </citation>
    <scope>NUCLEOTIDE SEQUENCE [LARGE SCALE GENOMIC DNA]</scope>
    <source>
        <strain evidence="2 3">36-1</strain>
    </source>
</reference>
<protein>
    <submittedName>
        <fullName evidence="2">Uncharacterized protein</fullName>
    </submittedName>
</protein>
<feature type="region of interest" description="Disordered" evidence="1">
    <location>
        <begin position="1"/>
        <end position="113"/>
    </location>
</feature>
<gene>
    <name evidence="2" type="ORF">PCL_09510</name>
</gene>
<accession>A0A2U3DQQ2</accession>
<organism evidence="2 3">
    <name type="scientific">Purpureocillium lilacinum</name>
    <name type="common">Paecilomyces lilacinus</name>
    <dbReference type="NCBI Taxonomy" id="33203"/>
    <lineage>
        <taxon>Eukaryota</taxon>
        <taxon>Fungi</taxon>
        <taxon>Dikarya</taxon>
        <taxon>Ascomycota</taxon>
        <taxon>Pezizomycotina</taxon>
        <taxon>Sordariomycetes</taxon>
        <taxon>Hypocreomycetidae</taxon>
        <taxon>Hypocreales</taxon>
        <taxon>Ophiocordycipitaceae</taxon>
        <taxon>Purpureocillium</taxon>
    </lineage>
</organism>
<evidence type="ECO:0000256" key="1">
    <source>
        <dbReference type="SAM" id="MobiDB-lite"/>
    </source>
</evidence>
<evidence type="ECO:0000313" key="2">
    <source>
        <dbReference type="EMBL" id="PWI64580.1"/>
    </source>
</evidence>
<comment type="caution">
    <text evidence="2">The sequence shown here is derived from an EMBL/GenBank/DDBJ whole genome shotgun (WGS) entry which is preliminary data.</text>
</comment>
<dbReference type="EMBL" id="LCWV01000053">
    <property type="protein sequence ID" value="PWI64580.1"/>
    <property type="molecule type" value="Genomic_DNA"/>
</dbReference>
<sequence>MGPPLRTVSVAPLADTEPERATLPSDRSHHTSSRPRRGRRDETRSKPHHPPNEGYLISRQRTARRVRFTEPPTHCHHPDSTPLSQPRAERRVGNKHPTCDTVGSQKPPRRTGQVSSHVAVVQHRSMACVSPGTIYIGAGVESKTWNGIKYERKTKRPLVGRLESQGRIINIDGEDYVEYRVLL</sequence>
<evidence type="ECO:0000313" key="3">
    <source>
        <dbReference type="Proteomes" id="UP000245956"/>
    </source>
</evidence>
<dbReference type="Proteomes" id="UP000245956">
    <property type="component" value="Unassembled WGS sequence"/>
</dbReference>
<dbReference type="AlphaFoldDB" id="A0A2U3DQQ2"/>